<evidence type="ECO:0000313" key="7">
    <source>
        <dbReference type="Proteomes" id="UP000824681"/>
    </source>
</evidence>
<sequence length="539" mass="60389">MKGKTTQMNGTTFKTCSCRDEATGKRLGKACAKLRRPGGAGERWSSTHGRWAYQLELPAHADGRRRNPLRRRGFATLEEAEAELEHARALLALDEDPHVQRKITELMLSVLKDTKTLPPVEEVRRKVRTRQDLNPTVTVAEWMQEFLRRKRKIDATTRRSYEAHIRLYFTPYLGDIRLDRLRVSDVAGMFDAIEEFNDVITAARASADPEQRATVRYRRPVGPATMHRIRATLRHALNIAIKQDRLIDFNPAAVVELPDAVSPKALVWTEERVAAWNRDLQERLDVEQRQRCGARLSRAAMINVYASVPRPSPVMVWTPSHTFAFLAQAATHRLFALYRLIALRGLRRGEAVGLRWKDVDLAAGTAGVHWQITQLGWEPVQGRPKTEASDRTIALDADTVTALRAHRKRQAAERLAAGEAWMDSGFVFTDEIGRALHPQQVSDQFYLLSFRAGLPPVRLHDLRHGAASIMLAAGVDLKVVQETLGHVSSTFTRDTYTSVYPEVARAAAESAAALINTAASGAQTARLITLPNHIDHATT</sequence>
<dbReference type="EMBL" id="CP068985">
    <property type="protein sequence ID" value="QYC40360.1"/>
    <property type="molecule type" value="Genomic_DNA"/>
</dbReference>
<evidence type="ECO:0000259" key="4">
    <source>
        <dbReference type="PROSITE" id="PS51898"/>
    </source>
</evidence>
<evidence type="ECO:0000313" key="6">
    <source>
        <dbReference type="EMBL" id="QYC40360.1"/>
    </source>
</evidence>
<reference evidence="6 7" key="1">
    <citation type="journal article" date="2021" name="ACS Chem. Biol.">
        <title>Genomic-Led Discovery of a Novel Glycopeptide Antibiotic by Nonomuraea coxensis DSM 45129.</title>
        <authorList>
            <person name="Yushchuk O."/>
            <person name="Vior N.M."/>
            <person name="Andreo-Vidal A."/>
            <person name="Berini F."/>
            <person name="Ruckert C."/>
            <person name="Busche T."/>
            <person name="Binda E."/>
            <person name="Kalinowski J."/>
            <person name="Truman A.W."/>
            <person name="Marinelli F."/>
        </authorList>
    </citation>
    <scope>NUCLEOTIDE SEQUENCE [LARGE SCALE GENOMIC DNA]</scope>
    <source>
        <strain evidence="6 7">DSM 45129</strain>
    </source>
</reference>
<name>A0ABX8TXZ8_9ACTN</name>
<feature type="domain" description="Core-binding (CB)" evidence="5">
    <location>
        <begin position="137"/>
        <end position="241"/>
    </location>
</feature>
<evidence type="ECO:0000259" key="5">
    <source>
        <dbReference type="PROSITE" id="PS51900"/>
    </source>
</evidence>
<dbReference type="CDD" id="cd01189">
    <property type="entry name" value="INT_ICEBs1_C_like"/>
    <property type="match status" value="1"/>
</dbReference>
<dbReference type="Gene3D" id="1.10.443.10">
    <property type="entry name" value="Intergrase catalytic core"/>
    <property type="match status" value="1"/>
</dbReference>
<dbReference type="InterPro" id="IPR010998">
    <property type="entry name" value="Integrase_recombinase_N"/>
</dbReference>
<dbReference type="PANTHER" id="PTHR30349:SF91">
    <property type="entry name" value="INTA PROTEIN"/>
    <property type="match status" value="1"/>
</dbReference>
<organism evidence="6 7">
    <name type="scientific">Nonomuraea coxensis DSM 45129</name>
    <dbReference type="NCBI Taxonomy" id="1122611"/>
    <lineage>
        <taxon>Bacteria</taxon>
        <taxon>Bacillati</taxon>
        <taxon>Actinomycetota</taxon>
        <taxon>Actinomycetes</taxon>
        <taxon>Streptosporangiales</taxon>
        <taxon>Streptosporangiaceae</taxon>
        <taxon>Nonomuraea</taxon>
    </lineage>
</organism>
<keyword evidence="7" id="KW-1185">Reference proteome</keyword>
<dbReference type="InterPro" id="IPR002104">
    <property type="entry name" value="Integrase_catalytic"/>
</dbReference>
<dbReference type="PROSITE" id="PS51898">
    <property type="entry name" value="TYR_RECOMBINASE"/>
    <property type="match status" value="1"/>
</dbReference>
<dbReference type="Pfam" id="PF00589">
    <property type="entry name" value="Phage_integrase"/>
    <property type="match status" value="1"/>
</dbReference>
<proteinExistence type="predicted"/>
<dbReference type="SUPFAM" id="SSF56349">
    <property type="entry name" value="DNA breaking-rejoining enzymes"/>
    <property type="match status" value="2"/>
</dbReference>
<dbReference type="InterPro" id="IPR050090">
    <property type="entry name" value="Tyrosine_recombinase_XerCD"/>
</dbReference>
<accession>A0ABX8TXZ8</accession>
<dbReference type="PANTHER" id="PTHR30349">
    <property type="entry name" value="PHAGE INTEGRASE-RELATED"/>
    <property type="match status" value="1"/>
</dbReference>
<evidence type="ECO:0000256" key="3">
    <source>
        <dbReference type="PROSITE-ProRule" id="PRU01248"/>
    </source>
</evidence>
<feature type="domain" description="Tyr recombinase" evidence="4">
    <location>
        <begin position="312"/>
        <end position="509"/>
    </location>
</feature>
<dbReference type="InterPro" id="IPR044068">
    <property type="entry name" value="CB"/>
</dbReference>
<evidence type="ECO:0000256" key="2">
    <source>
        <dbReference type="ARBA" id="ARBA00023172"/>
    </source>
</evidence>
<keyword evidence="1 3" id="KW-0238">DNA-binding</keyword>
<dbReference type="PROSITE" id="PS51900">
    <property type="entry name" value="CB"/>
    <property type="match status" value="1"/>
</dbReference>
<evidence type="ECO:0000256" key="1">
    <source>
        <dbReference type="ARBA" id="ARBA00023125"/>
    </source>
</evidence>
<dbReference type="InterPro" id="IPR011010">
    <property type="entry name" value="DNA_brk_join_enz"/>
</dbReference>
<gene>
    <name evidence="6" type="ORF">Nocox_13715</name>
</gene>
<keyword evidence="2" id="KW-0233">DNA recombination</keyword>
<dbReference type="Proteomes" id="UP000824681">
    <property type="component" value="Chromosome"/>
</dbReference>
<dbReference type="Gene3D" id="1.10.150.130">
    <property type="match status" value="1"/>
</dbReference>
<dbReference type="RefSeq" id="WP_020544404.1">
    <property type="nucleotide sequence ID" value="NZ_CP068985.1"/>
</dbReference>
<dbReference type="InterPro" id="IPR013762">
    <property type="entry name" value="Integrase-like_cat_sf"/>
</dbReference>
<protein>
    <submittedName>
        <fullName evidence="6">Prophage phiRv2 integrase</fullName>
    </submittedName>
</protein>